<reference evidence="1" key="1">
    <citation type="journal article" date="2022" name="Int. J. Mol. Sci.">
        <title>Draft Genome of Tanacetum Coccineum: Genomic Comparison of Closely Related Tanacetum-Family Plants.</title>
        <authorList>
            <person name="Yamashiro T."/>
            <person name="Shiraishi A."/>
            <person name="Nakayama K."/>
            <person name="Satake H."/>
        </authorList>
    </citation>
    <scope>NUCLEOTIDE SEQUENCE</scope>
</reference>
<dbReference type="EMBL" id="BQNB010019610">
    <property type="protein sequence ID" value="GJT87138.1"/>
    <property type="molecule type" value="Genomic_DNA"/>
</dbReference>
<dbReference type="Proteomes" id="UP001151760">
    <property type="component" value="Unassembled WGS sequence"/>
</dbReference>
<comment type="caution">
    <text evidence="1">The sequence shown here is derived from an EMBL/GenBank/DDBJ whole genome shotgun (WGS) entry which is preliminary data.</text>
</comment>
<evidence type="ECO:0008006" key="3">
    <source>
        <dbReference type="Google" id="ProtNLM"/>
    </source>
</evidence>
<accession>A0ABQ5HGX6</accession>
<proteinExistence type="predicted"/>
<gene>
    <name evidence="1" type="ORF">Tco_1068855</name>
</gene>
<reference evidence="1" key="2">
    <citation type="submission" date="2022-01" db="EMBL/GenBank/DDBJ databases">
        <authorList>
            <person name="Yamashiro T."/>
            <person name="Shiraishi A."/>
            <person name="Satake H."/>
            <person name="Nakayama K."/>
        </authorList>
    </citation>
    <scope>NUCLEOTIDE SEQUENCE</scope>
</reference>
<protein>
    <recommendedName>
        <fullName evidence="3">Ubiquitin-like protease family profile domain-containing protein</fullName>
    </recommendedName>
</protein>
<keyword evidence="2" id="KW-1185">Reference proteome</keyword>
<dbReference type="Gene3D" id="3.40.395.10">
    <property type="entry name" value="Adenoviral Proteinase, Chain A"/>
    <property type="match status" value="1"/>
</dbReference>
<organism evidence="1 2">
    <name type="scientific">Tanacetum coccineum</name>
    <dbReference type="NCBI Taxonomy" id="301880"/>
    <lineage>
        <taxon>Eukaryota</taxon>
        <taxon>Viridiplantae</taxon>
        <taxon>Streptophyta</taxon>
        <taxon>Embryophyta</taxon>
        <taxon>Tracheophyta</taxon>
        <taxon>Spermatophyta</taxon>
        <taxon>Magnoliopsida</taxon>
        <taxon>eudicotyledons</taxon>
        <taxon>Gunneridae</taxon>
        <taxon>Pentapetalae</taxon>
        <taxon>asterids</taxon>
        <taxon>campanulids</taxon>
        <taxon>Asterales</taxon>
        <taxon>Asteraceae</taxon>
        <taxon>Asteroideae</taxon>
        <taxon>Anthemideae</taxon>
        <taxon>Anthemidinae</taxon>
        <taxon>Tanacetum</taxon>
    </lineage>
</organism>
<sequence length="199" mass="22979">MSRFGTDSNAMVDSKAMVPLYSQPKPLNLLLGNFPYGRPKRHVVLPEVLCSPYVVRKVSLICSISSHERRAVNWAHFILMCMNVKDCVVQLFDNIFSNVTDVRSRYGTLPLVMVALFSDYMLHVNHPKHDKMKQVDFMIMPMGCNTKKNFVDCEVFMMRHIKTFKGDVDCCGFSREGKEHIKELKELRRKYVAKILLAD</sequence>
<name>A0ABQ5HGX6_9ASTR</name>
<evidence type="ECO:0000313" key="1">
    <source>
        <dbReference type="EMBL" id="GJT87138.1"/>
    </source>
</evidence>
<evidence type="ECO:0000313" key="2">
    <source>
        <dbReference type="Proteomes" id="UP001151760"/>
    </source>
</evidence>